<dbReference type="InterPro" id="IPR033749">
    <property type="entry name" value="Polyprenyl_synt_CS"/>
</dbReference>
<dbReference type="Gene3D" id="1.10.600.10">
    <property type="entry name" value="Farnesyl Diphosphate Synthase"/>
    <property type="match status" value="1"/>
</dbReference>
<dbReference type="InterPro" id="IPR008949">
    <property type="entry name" value="Isoprenoid_synthase_dom_sf"/>
</dbReference>
<keyword evidence="3" id="KW-0460">Magnesium</keyword>
<keyword evidence="1 4" id="KW-0808">Transferase</keyword>
<proteinExistence type="inferred from homology"/>
<accession>A0ABR2UMR0</accession>
<name>A0ABR2UMR0_9PEZI</name>
<evidence type="ECO:0000313" key="6">
    <source>
        <dbReference type="Proteomes" id="UP001408356"/>
    </source>
</evidence>
<protein>
    <recommendedName>
        <fullName evidence="7">Geranylgeranyl diphosphate synthase</fullName>
    </recommendedName>
</protein>
<keyword evidence="2" id="KW-0479">Metal-binding</keyword>
<dbReference type="SUPFAM" id="SSF48576">
    <property type="entry name" value="Terpenoid synthases"/>
    <property type="match status" value="1"/>
</dbReference>
<dbReference type="CDD" id="cd00685">
    <property type="entry name" value="Trans_IPPS_HT"/>
    <property type="match status" value="1"/>
</dbReference>
<comment type="caution">
    <text evidence="5">The sequence shown here is derived from an EMBL/GenBank/DDBJ whole genome shotgun (WGS) entry which is preliminary data.</text>
</comment>
<evidence type="ECO:0000256" key="4">
    <source>
        <dbReference type="RuleBase" id="RU004466"/>
    </source>
</evidence>
<evidence type="ECO:0000256" key="1">
    <source>
        <dbReference type="ARBA" id="ARBA00022679"/>
    </source>
</evidence>
<dbReference type="InterPro" id="IPR000092">
    <property type="entry name" value="Polyprenyl_synt"/>
</dbReference>
<evidence type="ECO:0000256" key="3">
    <source>
        <dbReference type="ARBA" id="ARBA00022842"/>
    </source>
</evidence>
<dbReference type="PROSITE" id="PS00723">
    <property type="entry name" value="POLYPRENYL_SYNTHASE_1"/>
    <property type="match status" value="1"/>
</dbReference>
<dbReference type="EMBL" id="JARVKF010000413">
    <property type="protein sequence ID" value="KAK9415731.1"/>
    <property type="molecule type" value="Genomic_DNA"/>
</dbReference>
<keyword evidence="6" id="KW-1185">Reference proteome</keyword>
<dbReference type="PROSITE" id="PS00444">
    <property type="entry name" value="POLYPRENYL_SYNTHASE_2"/>
    <property type="match status" value="1"/>
</dbReference>
<evidence type="ECO:0008006" key="7">
    <source>
        <dbReference type="Google" id="ProtNLM"/>
    </source>
</evidence>
<gene>
    <name evidence="5" type="ORF">SUNI508_10209</name>
</gene>
<dbReference type="Pfam" id="PF00348">
    <property type="entry name" value="polyprenyl_synt"/>
    <property type="match status" value="1"/>
</dbReference>
<comment type="similarity">
    <text evidence="4">Belongs to the FPP/GGPP synthase family.</text>
</comment>
<evidence type="ECO:0000313" key="5">
    <source>
        <dbReference type="EMBL" id="KAK9415731.1"/>
    </source>
</evidence>
<evidence type="ECO:0000256" key="2">
    <source>
        <dbReference type="ARBA" id="ARBA00022723"/>
    </source>
</evidence>
<dbReference type="Proteomes" id="UP001408356">
    <property type="component" value="Unassembled WGS sequence"/>
</dbReference>
<dbReference type="PANTHER" id="PTHR12001:SF44">
    <property type="entry name" value="GERANYLGERANYL PYROPHOSPHATE SYNTHASE"/>
    <property type="match status" value="1"/>
</dbReference>
<reference evidence="5 6" key="1">
    <citation type="journal article" date="2024" name="J. Plant Pathol.">
        <title>Sequence and assembly of the genome of Seiridium unicorne, isolate CBS 538.82, causal agent of cypress canker disease.</title>
        <authorList>
            <person name="Scali E."/>
            <person name="Rocca G.D."/>
            <person name="Danti R."/>
            <person name="Garbelotto M."/>
            <person name="Barberini S."/>
            <person name="Baroncelli R."/>
            <person name="Emiliani G."/>
        </authorList>
    </citation>
    <scope>NUCLEOTIDE SEQUENCE [LARGE SCALE GENOMIC DNA]</scope>
    <source>
        <strain evidence="5 6">BM-138-508</strain>
    </source>
</reference>
<organism evidence="5 6">
    <name type="scientific">Seiridium unicorne</name>
    <dbReference type="NCBI Taxonomy" id="138068"/>
    <lineage>
        <taxon>Eukaryota</taxon>
        <taxon>Fungi</taxon>
        <taxon>Dikarya</taxon>
        <taxon>Ascomycota</taxon>
        <taxon>Pezizomycotina</taxon>
        <taxon>Sordariomycetes</taxon>
        <taxon>Xylariomycetidae</taxon>
        <taxon>Amphisphaeriales</taxon>
        <taxon>Sporocadaceae</taxon>
        <taxon>Seiridium</taxon>
    </lineage>
</organism>
<sequence>MMASESHIYDTYGSAEIVGASSSAFTFATSPNTRTITPPSDPSDCIGPLQTLNTDIPQKMETPRWVTSTVVTESSIYSQCRPTERGPDITTVGQAWSDKNEAVVAGPYNYLRQNPGKGVRAQVMRAFNTWMDVPTDRLKIIANSIDMLHSASLLIDDIQDNSTLRRGLPVAHTIYGVAQTINSANYYYFRAMDELRKLSNAEAIMQFNDELLQLHRGQGMELYWRDLLICPTEDEYLEMISNKTGGLFRLGVKLMQTQSQRHVSPECTCLADLLGLIFQIRDDYQNLCSDAYTDSKGFCDDLTEGKLSFPAIHCISQDPENQELLNILRQRPKELHVKQYALERMRKTGSLEYTRVFLDRLLVRAKHLINIISGDSDASIQMHELLAELSI</sequence>
<dbReference type="PANTHER" id="PTHR12001">
    <property type="entry name" value="GERANYLGERANYL PYROPHOSPHATE SYNTHASE"/>
    <property type="match status" value="1"/>
</dbReference>
<dbReference type="SFLD" id="SFLDS00005">
    <property type="entry name" value="Isoprenoid_Synthase_Type_I"/>
    <property type="match status" value="1"/>
</dbReference>